<accession>A0AAE4Y8G2</accession>
<sequence length="351" mass="37863">MNTGSQGTFVISWSQTETDGVKAAPLDLLTLGVTWRWGGEPVRVDGPSDMLRLEGAEGAADLRRRAARMVRRLIGAAVAKGAAPEAEEDMADQGFALTDGHETWVVTLLTVPDTGALLLMVLGEMPPRDRDLWVTQVAIDRGRVSGARGARGVICFTPDTMLATPGGPRLIQSLRAGDLVLTRDAGPQPVLWTGHRRMTGARLYAMPHLRPIRIKAEAMGAGQPQPDLVVSPQHRIVMQGPAARALFNSDEVLVRAEDLVNDTTILLDRSLREVTYVHVLLEAHQVIWANGVLTESFHPAHAALDSLDPVQRAGLMEIFPGLAADPTAYGPHARRNLSGSEAAILRHDLGI</sequence>
<evidence type="ECO:0000313" key="3">
    <source>
        <dbReference type="Proteomes" id="UP001193501"/>
    </source>
</evidence>
<keyword evidence="3" id="KW-1185">Reference proteome</keyword>
<proteinExistence type="predicted"/>
<gene>
    <name evidence="2" type="ORF">GV832_06085</name>
</gene>
<protein>
    <submittedName>
        <fullName evidence="2">Hemolysin-type calcium-binding protein</fullName>
    </submittedName>
</protein>
<name>A0AAE4Y8G2_9RHOB</name>
<dbReference type="Proteomes" id="UP001193501">
    <property type="component" value="Unassembled WGS sequence"/>
</dbReference>
<feature type="domain" description="Hedgehog/Intein (Hint)" evidence="1">
    <location>
        <begin position="154"/>
        <end position="300"/>
    </location>
</feature>
<organism evidence="2 3">
    <name type="scientific">Stagnihabitans tardus</name>
    <dbReference type="NCBI Taxonomy" id="2699202"/>
    <lineage>
        <taxon>Bacteria</taxon>
        <taxon>Pseudomonadati</taxon>
        <taxon>Pseudomonadota</taxon>
        <taxon>Alphaproteobacteria</taxon>
        <taxon>Rhodobacterales</taxon>
        <taxon>Paracoccaceae</taxon>
        <taxon>Stagnihabitans</taxon>
    </lineage>
</organism>
<evidence type="ECO:0000259" key="1">
    <source>
        <dbReference type="Pfam" id="PF13403"/>
    </source>
</evidence>
<reference evidence="2" key="1">
    <citation type="submission" date="2020-01" db="EMBL/GenBank/DDBJ databases">
        <authorList>
            <person name="Chen W.-M."/>
        </authorList>
    </citation>
    <scope>NUCLEOTIDE SEQUENCE</scope>
    <source>
        <strain evidence="2">CYK-10</strain>
    </source>
</reference>
<dbReference type="Gene3D" id="2.170.16.10">
    <property type="entry name" value="Hedgehog/Intein (Hint) domain"/>
    <property type="match status" value="1"/>
</dbReference>
<comment type="caution">
    <text evidence="2">The sequence shown here is derived from an EMBL/GenBank/DDBJ whole genome shotgun (WGS) entry which is preliminary data.</text>
</comment>
<dbReference type="InterPro" id="IPR028992">
    <property type="entry name" value="Hedgehog/Intein_dom"/>
</dbReference>
<dbReference type="EMBL" id="JAABNR010000004">
    <property type="protein sequence ID" value="NBZ87144.1"/>
    <property type="molecule type" value="Genomic_DNA"/>
</dbReference>
<evidence type="ECO:0000313" key="2">
    <source>
        <dbReference type="EMBL" id="NBZ87144.1"/>
    </source>
</evidence>
<dbReference type="InterPro" id="IPR036844">
    <property type="entry name" value="Hint_dom_sf"/>
</dbReference>
<dbReference type="SUPFAM" id="SSF51294">
    <property type="entry name" value="Hedgehog/intein (Hint) domain"/>
    <property type="match status" value="1"/>
</dbReference>
<dbReference type="Pfam" id="PF13403">
    <property type="entry name" value="Hint_2"/>
    <property type="match status" value="1"/>
</dbReference>
<dbReference type="AlphaFoldDB" id="A0AAE4Y8G2"/>
<dbReference type="RefSeq" id="WP_168773943.1">
    <property type="nucleotide sequence ID" value="NZ_JAABNR010000004.1"/>
</dbReference>